<dbReference type="EnsemblMetazoa" id="PPAI000995-RA">
    <property type="protein sequence ID" value="PPAI000995-PA"/>
    <property type="gene ID" value="PPAI000995"/>
</dbReference>
<dbReference type="GO" id="GO:0008237">
    <property type="term" value="F:metallopeptidase activity"/>
    <property type="evidence" value="ECO:0007669"/>
    <property type="project" value="InterPro"/>
</dbReference>
<dbReference type="EMBL" id="AJVK01021757">
    <property type="status" value="NOT_ANNOTATED_CDS"/>
    <property type="molecule type" value="Genomic_DNA"/>
</dbReference>
<evidence type="ECO:0008006" key="3">
    <source>
        <dbReference type="Google" id="ProtNLM"/>
    </source>
</evidence>
<reference evidence="1" key="1">
    <citation type="submission" date="2022-08" db="UniProtKB">
        <authorList>
            <consortium name="EnsemblMetazoa"/>
        </authorList>
    </citation>
    <scope>IDENTIFICATION</scope>
    <source>
        <strain evidence="1">Israel</strain>
    </source>
</reference>
<evidence type="ECO:0000313" key="1">
    <source>
        <dbReference type="EnsemblMetazoa" id="PPAI000995-PA"/>
    </source>
</evidence>
<name>A0A1B0D0X1_PHLPP</name>
<dbReference type="AlphaFoldDB" id="A0A1B0D0X1"/>
<dbReference type="Gene3D" id="3.40.390.10">
    <property type="entry name" value="Collagenase (Catalytic Domain)"/>
    <property type="match status" value="1"/>
</dbReference>
<protein>
    <recommendedName>
        <fullName evidence="3">Peptidase M12A domain-containing protein</fullName>
    </recommendedName>
</protein>
<evidence type="ECO:0000313" key="2">
    <source>
        <dbReference type="Proteomes" id="UP000092462"/>
    </source>
</evidence>
<dbReference type="Proteomes" id="UP000092462">
    <property type="component" value="Unassembled WGS sequence"/>
</dbReference>
<proteinExistence type="predicted"/>
<sequence>MEILLIVLGCAALAQGVPIGDGNSTEAEAKDLWSQYSIDLSFLGPGIFGVPNENIGKVVENLANFRGNPEEQGSYLEGDLLIPLSRARNGLVAKATRWPNGVVPYEIQGSFSESSPKQAISIKQIVL</sequence>
<organism evidence="1 2">
    <name type="scientific">Phlebotomus papatasi</name>
    <name type="common">Sandfly</name>
    <dbReference type="NCBI Taxonomy" id="29031"/>
    <lineage>
        <taxon>Eukaryota</taxon>
        <taxon>Metazoa</taxon>
        <taxon>Ecdysozoa</taxon>
        <taxon>Arthropoda</taxon>
        <taxon>Hexapoda</taxon>
        <taxon>Insecta</taxon>
        <taxon>Pterygota</taxon>
        <taxon>Neoptera</taxon>
        <taxon>Endopterygota</taxon>
        <taxon>Diptera</taxon>
        <taxon>Nematocera</taxon>
        <taxon>Psychodoidea</taxon>
        <taxon>Psychodidae</taxon>
        <taxon>Phlebotomus</taxon>
        <taxon>Phlebotomus</taxon>
    </lineage>
</organism>
<dbReference type="VEuPathDB" id="VectorBase:PPAPM1_000423"/>
<accession>A0A1B0D0X1</accession>
<dbReference type="VEuPathDB" id="VectorBase:PPAI000995"/>
<keyword evidence="2" id="KW-1185">Reference proteome</keyword>
<dbReference type="InterPro" id="IPR024079">
    <property type="entry name" value="MetalloPept_cat_dom_sf"/>
</dbReference>